<dbReference type="InterPro" id="IPR000305">
    <property type="entry name" value="GIY-YIG_endonuc"/>
</dbReference>
<evidence type="ECO:0000256" key="1">
    <source>
        <dbReference type="SAM" id="MobiDB-lite"/>
    </source>
</evidence>
<keyword evidence="4" id="KW-1185">Reference proteome</keyword>
<gene>
    <name evidence="3" type="ORF">QVH07_12960</name>
</gene>
<dbReference type="EMBL" id="JAUEPH010000005">
    <property type="protein sequence ID" value="MDN3205066.1"/>
    <property type="molecule type" value="Genomic_DNA"/>
</dbReference>
<sequence>MLQSDIDQSQYVGMSEDPHRRLLEEHNKGKVRSTKSKIPWTVIYTEYYETRADARKREKYLKSAAGRRFRKSLGD</sequence>
<evidence type="ECO:0000313" key="4">
    <source>
        <dbReference type="Proteomes" id="UP001171916"/>
    </source>
</evidence>
<dbReference type="SUPFAM" id="SSF82771">
    <property type="entry name" value="GIY-YIG endonuclease"/>
    <property type="match status" value="1"/>
</dbReference>
<feature type="region of interest" description="Disordered" evidence="1">
    <location>
        <begin position="1"/>
        <end position="30"/>
    </location>
</feature>
<dbReference type="Gene3D" id="3.40.1440.10">
    <property type="entry name" value="GIY-YIG endonuclease"/>
    <property type="match status" value="1"/>
</dbReference>
<proteinExistence type="predicted"/>
<accession>A0ABT7YEW0</accession>
<evidence type="ECO:0000259" key="2">
    <source>
        <dbReference type="PROSITE" id="PS50164"/>
    </source>
</evidence>
<organism evidence="3 4">
    <name type="scientific">Algoriphagus sediminis</name>
    <dbReference type="NCBI Taxonomy" id="3057113"/>
    <lineage>
        <taxon>Bacteria</taxon>
        <taxon>Pseudomonadati</taxon>
        <taxon>Bacteroidota</taxon>
        <taxon>Cytophagia</taxon>
        <taxon>Cytophagales</taxon>
        <taxon>Cyclobacteriaceae</taxon>
        <taxon>Algoriphagus</taxon>
    </lineage>
</organism>
<feature type="compositionally biased region" description="Polar residues" evidence="1">
    <location>
        <begin position="1"/>
        <end position="12"/>
    </location>
</feature>
<dbReference type="PROSITE" id="PS50164">
    <property type="entry name" value="GIY_YIG"/>
    <property type="match status" value="1"/>
</dbReference>
<feature type="compositionally biased region" description="Basic and acidic residues" evidence="1">
    <location>
        <begin position="16"/>
        <end position="28"/>
    </location>
</feature>
<feature type="domain" description="GIY-YIG" evidence="2">
    <location>
        <begin position="1"/>
        <end position="73"/>
    </location>
</feature>
<dbReference type="Proteomes" id="UP001171916">
    <property type="component" value="Unassembled WGS sequence"/>
</dbReference>
<comment type="caution">
    <text evidence="3">The sequence shown here is derived from an EMBL/GenBank/DDBJ whole genome shotgun (WGS) entry which is preliminary data.</text>
</comment>
<name>A0ABT7YEW0_9BACT</name>
<dbReference type="InterPro" id="IPR035901">
    <property type="entry name" value="GIY-YIG_endonuc_sf"/>
</dbReference>
<protein>
    <submittedName>
        <fullName evidence="3">GIY-YIG nuclease family protein</fullName>
    </submittedName>
</protein>
<dbReference type="Pfam" id="PF01541">
    <property type="entry name" value="GIY-YIG"/>
    <property type="match status" value="1"/>
</dbReference>
<evidence type="ECO:0000313" key="3">
    <source>
        <dbReference type="EMBL" id="MDN3205066.1"/>
    </source>
</evidence>
<reference evidence="3" key="1">
    <citation type="submission" date="2023-06" db="EMBL/GenBank/DDBJ databases">
        <title>Robiginitalea aurantiacus sp. nov. and Algoriphagus sediminis sp. nov., isolated from coastal sediment.</title>
        <authorList>
            <person name="Zhou Z.Y."/>
            <person name="An J."/>
            <person name="Jia Y.W."/>
            <person name="Du Z.J."/>
        </authorList>
    </citation>
    <scope>NUCLEOTIDE SEQUENCE</scope>
    <source>
        <strain evidence="3">C2-7</strain>
    </source>
</reference>